<dbReference type="Pfam" id="PF01841">
    <property type="entry name" value="Transglut_core"/>
    <property type="match status" value="1"/>
</dbReference>
<dbReference type="Pfam" id="PF08379">
    <property type="entry name" value="Bact_transglu_N"/>
    <property type="match status" value="1"/>
</dbReference>
<dbReference type="PANTHER" id="PTHR33490:SF6">
    <property type="entry name" value="SLL1049 PROTEIN"/>
    <property type="match status" value="1"/>
</dbReference>
<gene>
    <name evidence="2" type="ORF">FDA94_18070</name>
</gene>
<dbReference type="AlphaFoldDB" id="A0A4U3MFF2"/>
<organism evidence="2 3">
    <name type="scientific">Herbidospora galbida</name>
    <dbReference type="NCBI Taxonomy" id="2575442"/>
    <lineage>
        <taxon>Bacteria</taxon>
        <taxon>Bacillati</taxon>
        <taxon>Actinomycetota</taxon>
        <taxon>Actinomycetes</taxon>
        <taxon>Streptosporangiales</taxon>
        <taxon>Streptosporangiaceae</taxon>
        <taxon>Herbidospora</taxon>
    </lineage>
</organism>
<dbReference type="PANTHER" id="PTHR33490">
    <property type="entry name" value="BLR5614 PROTEIN-RELATED"/>
    <property type="match status" value="1"/>
</dbReference>
<accession>A0A4U3MFF2</accession>
<dbReference type="Gene3D" id="3.10.620.30">
    <property type="match status" value="1"/>
</dbReference>
<comment type="caution">
    <text evidence="2">The sequence shown here is derived from an EMBL/GenBank/DDBJ whole genome shotgun (WGS) entry which is preliminary data.</text>
</comment>
<dbReference type="InterPro" id="IPR038765">
    <property type="entry name" value="Papain-like_cys_pep_sf"/>
</dbReference>
<protein>
    <submittedName>
        <fullName evidence="2">Transglutaminase family protein</fullName>
    </submittedName>
</protein>
<dbReference type="EMBL" id="SZQA01000016">
    <property type="protein sequence ID" value="TKK87460.1"/>
    <property type="molecule type" value="Genomic_DNA"/>
</dbReference>
<dbReference type="Proteomes" id="UP000308705">
    <property type="component" value="Unassembled WGS sequence"/>
</dbReference>
<dbReference type="SMART" id="SM00460">
    <property type="entry name" value="TGc"/>
    <property type="match status" value="1"/>
</dbReference>
<proteinExistence type="predicted"/>
<evidence type="ECO:0000313" key="2">
    <source>
        <dbReference type="EMBL" id="TKK87460.1"/>
    </source>
</evidence>
<dbReference type="InterPro" id="IPR002931">
    <property type="entry name" value="Transglutaminase-like"/>
</dbReference>
<reference evidence="2 3" key="1">
    <citation type="submission" date="2019-04" db="EMBL/GenBank/DDBJ databases">
        <title>Herbidospora sp. NEAU-GS14.nov., a novel actinomycete isolated from soil.</title>
        <authorList>
            <person name="Han L."/>
        </authorList>
    </citation>
    <scope>NUCLEOTIDE SEQUENCE [LARGE SCALE GENOMIC DNA]</scope>
    <source>
        <strain evidence="2 3">NEAU-GS14</strain>
    </source>
</reference>
<dbReference type="SUPFAM" id="SSF54001">
    <property type="entry name" value="Cysteine proteinases"/>
    <property type="match status" value="1"/>
</dbReference>
<evidence type="ECO:0000259" key="1">
    <source>
        <dbReference type="SMART" id="SM00460"/>
    </source>
</evidence>
<name>A0A4U3MFF2_9ACTN</name>
<evidence type="ECO:0000313" key="3">
    <source>
        <dbReference type="Proteomes" id="UP000308705"/>
    </source>
</evidence>
<sequence>MGAGRAGAGRCGVETGWRVRIRHSTFVEYEGEAASSYNEVRMTPVDDHRQATLDCSLVIRPATPVWTYRDYWGTHVSVFDVTGGHRTLAIEAEARVDTSPVRPLAKPLSWDLLRNVSGPVAELLRPTERTTITCGEVGLAQAHGRDPHETAEAIAWAVHERVEYVPGATGVLTSAQEAWDQGKGVCQDMAHLTVALMRAAGLPARYVSGYIHPAADAVIGEPVAGQSHAWVEYWSGEWNALDPTNRSKVGETHVVVARGRDYADVPPLKGIYQGPPAGRQEVKVEVTRLA</sequence>
<dbReference type="InterPro" id="IPR013589">
    <property type="entry name" value="Bac_transglu_N"/>
</dbReference>
<dbReference type="OrthoDB" id="9804023at2"/>
<keyword evidence="3" id="KW-1185">Reference proteome</keyword>
<feature type="domain" description="Transglutaminase-like" evidence="1">
    <location>
        <begin position="178"/>
        <end position="245"/>
    </location>
</feature>